<dbReference type="CDD" id="cd00085">
    <property type="entry name" value="HNHc"/>
    <property type="match status" value="1"/>
</dbReference>
<keyword evidence="1" id="KW-0175">Coiled coil</keyword>
<name>A0A2N7S3K8_9MICC</name>
<feature type="compositionally biased region" description="Basic and acidic residues" evidence="2">
    <location>
        <begin position="299"/>
        <end position="310"/>
    </location>
</feature>
<gene>
    <name evidence="3" type="ORF">CIK84_03570</name>
</gene>
<accession>A0A2N7S3K8</accession>
<protein>
    <submittedName>
        <fullName evidence="3">Uncharacterized protein</fullName>
    </submittedName>
</protein>
<feature type="region of interest" description="Disordered" evidence="2">
    <location>
        <begin position="282"/>
        <end position="318"/>
    </location>
</feature>
<evidence type="ECO:0000313" key="3">
    <source>
        <dbReference type="EMBL" id="PMQ20687.1"/>
    </source>
</evidence>
<comment type="caution">
    <text evidence="3">The sequence shown here is derived from an EMBL/GenBank/DDBJ whole genome shotgun (WGS) entry which is preliminary data.</text>
</comment>
<dbReference type="EMBL" id="PNQX01000001">
    <property type="protein sequence ID" value="PMQ20687.1"/>
    <property type="molecule type" value="Genomic_DNA"/>
</dbReference>
<dbReference type="RefSeq" id="WP_102597507.1">
    <property type="nucleotide sequence ID" value="NZ_JBQDNZ010000013.1"/>
</dbReference>
<reference evidence="3 4" key="1">
    <citation type="journal article" date="2017" name="Elife">
        <title>Extensive horizontal gene transfer in cheese-associated bacteria.</title>
        <authorList>
            <person name="Bonham K.S."/>
            <person name="Wolfe B.E."/>
            <person name="Dutton R.J."/>
        </authorList>
    </citation>
    <scope>NUCLEOTIDE SEQUENCE [LARGE SCALE GENOMIC DNA]</scope>
    <source>
        <strain evidence="3 4">JB182</strain>
    </source>
</reference>
<dbReference type="AlphaFoldDB" id="A0A2N7S3K8"/>
<sequence>MSTSLRAAITALAQALKAGPVSSAEDALALAALIPALHQHLVPAAPTGAQEFMLDPRYALAMASFAESAGHQALRTQIYAAHLIEDSAAHTLTSDELDAVRAGTTDFSTPVERSAARPCFANPTALLAAWLHTGFFEAKRRIQDAHHVIGQYDYQHQSYPAQYPLMAQRFNDQTRPPGEVLAAARRMSALEPKREEFAIPTPSSVLAENGELLEAEVYRQMEEPDPGTRRKLVSSCLKEAKNRTAKKRPEAEEGIFRRGERDGLVHYDVALRPVRAELFESSIAQSDNPRSEAGQAAREASEANEEHGGEFDQVGGAHPDFVTDEEAAASHEPDRAPLSPAARRLNGMMNLMQINARRLRELLEATRNRRSASENSQPQHQEPNIPLIKPQVVVMMSLDELEGRAKTHGITSHGFKLNATDLRQALANAQIIPMVLGGKGEILDIGRSQRKHPKYMRLGVTVRDRGCLVPGCTMDPERCNIHHIWFWSEGGVTAVYWSAMLCDTHHHDVHAGLIKVIPDDGVPKVILPSFIDPTQTPVRNSYHMAKAA</sequence>
<dbReference type="Proteomes" id="UP000235739">
    <property type="component" value="Unassembled WGS sequence"/>
</dbReference>
<evidence type="ECO:0000313" key="4">
    <source>
        <dbReference type="Proteomes" id="UP000235739"/>
    </source>
</evidence>
<evidence type="ECO:0000256" key="1">
    <source>
        <dbReference type="SAM" id="Coils"/>
    </source>
</evidence>
<evidence type="ECO:0000256" key="2">
    <source>
        <dbReference type="SAM" id="MobiDB-lite"/>
    </source>
</evidence>
<dbReference type="InterPro" id="IPR003615">
    <property type="entry name" value="HNH_nuc"/>
</dbReference>
<feature type="coiled-coil region" evidence="1">
    <location>
        <begin position="349"/>
        <end position="376"/>
    </location>
</feature>
<proteinExistence type="predicted"/>
<organism evidence="3 4">
    <name type="scientific">Glutamicibacter arilaitensis</name>
    <dbReference type="NCBI Taxonomy" id="256701"/>
    <lineage>
        <taxon>Bacteria</taxon>
        <taxon>Bacillati</taxon>
        <taxon>Actinomycetota</taxon>
        <taxon>Actinomycetes</taxon>
        <taxon>Micrococcales</taxon>
        <taxon>Micrococcaceae</taxon>
        <taxon>Glutamicibacter</taxon>
    </lineage>
</organism>